<feature type="region of interest" description="Disordered" evidence="1">
    <location>
        <begin position="1"/>
        <end position="24"/>
    </location>
</feature>
<gene>
    <name evidence="4" type="ORF">DEH80_09715</name>
</gene>
<evidence type="ECO:0000256" key="2">
    <source>
        <dbReference type="SAM" id="Phobius"/>
    </source>
</evidence>
<dbReference type="GO" id="GO:0030428">
    <property type="term" value="C:cell septum"/>
    <property type="evidence" value="ECO:0007669"/>
    <property type="project" value="TreeGrafter"/>
</dbReference>
<dbReference type="SUPFAM" id="SSF110997">
    <property type="entry name" value="Sporulation related repeat"/>
    <property type="match status" value="1"/>
</dbReference>
<evidence type="ECO:0000313" key="4">
    <source>
        <dbReference type="EMBL" id="PWN56077.1"/>
    </source>
</evidence>
<dbReference type="GO" id="GO:0042834">
    <property type="term" value="F:peptidoglycan binding"/>
    <property type="evidence" value="ECO:0007669"/>
    <property type="project" value="InterPro"/>
</dbReference>
<dbReference type="Proteomes" id="UP000251800">
    <property type="component" value="Unassembled WGS sequence"/>
</dbReference>
<dbReference type="GO" id="GO:0032153">
    <property type="term" value="C:cell division site"/>
    <property type="evidence" value="ECO:0007669"/>
    <property type="project" value="TreeGrafter"/>
</dbReference>
<dbReference type="EMBL" id="QEQK01000007">
    <property type="protein sequence ID" value="PWN56077.1"/>
    <property type="molecule type" value="Genomic_DNA"/>
</dbReference>
<keyword evidence="2" id="KW-0472">Membrane</keyword>
<dbReference type="InterPro" id="IPR007730">
    <property type="entry name" value="SPOR-like_dom"/>
</dbReference>
<dbReference type="GO" id="GO:0032506">
    <property type="term" value="P:cytokinetic process"/>
    <property type="evidence" value="ECO:0007669"/>
    <property type="project" value="TreeGrafter"/>
</dbReference>
<dbReference type="PANTHER" id="PTHR38687">
    <property type="entry name" value="CELL DIVISION PROTEIN DEDD-RELATED"/>
    <property type="match status" value="1"/>
</dbReference>
<feature type="transmembrane region" description="Helical" evidence="2">
    <location>
        <begin position="29"/>
        <end position="49"/>
    </location>
</feature>
<feature type="region of interest" description="Disordered" evidence="1">
    <location>
        <begin position="55"/>
        <end position="79"/>
    </location>
</feature>
<keyword evidence="2" id="KW-1133">Transmembrane helix</keyword>
<dbReference type="InterPro" id="IPR052521">
    <property type="entry name" value="Cell_div_SPOR-domain"/>
</dbReference>
<accession>A0A363UL02</accession>
<dbReference type="Pfam" id="PF05036">
    <property type="entry name" value="SPOR"/>
    <property type="match status" value="1"/>
</dbReference>
<dbReference type="InterPro" id="IPR036680">
    <property type="entry name" value="SPOR-like_sf"/>
</dbReference>
<dbReference type="RefSeq" id="WP_109720293.1">
    <property type="nucleotide sequence ID" value="NZ_QEQK01000007.1"/>
</dbReference>
<feature type="domain" description="SPOR" evidence="3">
    <location>
        <begin position="109"/>
        <end position="188"/>
    </location>
</feature>
<dbReference type="PROSITE" id="PS51724">
    <property type="entry name" value="SPOR"/>
    <property type="match status" value="1"/>
</dbReference>
<proteinExistence type="predicted"/>
<protein>
    <recommendedName>
        <fullName evidence="3">SPOR domain-containing protein</fullName>
    </recommendedName>
</protein>
<name>A0A363UL02_9GAMM</name>
<reference evidence="4 5" key="1">
    <citation type="submission" date="2018-05" db="EMBL/GenBank/DDBJ databases">
        <title>Abyssibacter profundi OUC007T gen. nov., sp. nov, a marine bacterium isolated from seawater of the Mariana Trench.</title>
        <authorList>
            <person name="Zhou S."/>
        </authorList>
    </citation>
    <scope>NUCLEOTIDE SEQUENCE [LARGE SCALE GENOMIC DNA]</scope>
    <source>
        <strain evidence="4 5">OUC007</strain>
    </source>
</reference>
<sequence length="190" mass="21375">MARDYANRKKSPPRRGGQTKSTQPGLPGWVWLMVGVTAGLVIAVVLYIINGPEPASRQPQAQPVEQQAETPEPAKELPPKEEARFTFYEMLPNFQLVPRTEQYTPPPEPESNLRYAIQAGSFGRQADAEARRAEIALLGMQSRVETAKLDDGRTVYRVIIGPESSFKRVKNQMARLYDNGIESFFRRIDS</sequence>
<evidence type="ECO:0000313" key="5">
    <source>
        <dbReference type="Proteomes" id="UP000251800"/>
    </source>
</evidence>
<keyword evidence="2" id="KW-0812">Transmembrane</keyword>
<evidence type="ECO:0000256" key="1">
    <source>
        <dbReference type="SAM" id="MobiDB-lite"/>
    </source>
</evidence>
<organism evidence="4 5">
    <name type="scientific">Abyssibacter profundi</name>
    <dbReference type="NCBI Taxonomy" id="2182787"/>
    <lineage>
        <taxon>Bacteria</taxon>
        <taxon>Pseudomonadati</taxon>
        <taxon>Pseudomonadota</taxon>
        <taxon>Gammaproteobacteria</taxon>
        <taxon>Chromatiales</taxon>
        <taxon>Oceanococcaceae</taxon>
        <taxon>Abyssibacter</taxon>
    </lineage>
</organism>
<dbReference type="PANTHER" id="PTHR38687:SF1">
    <property type="entry name" value="CELL DIVISION PROTEIN DEDD"/>
    <property type="match status" value="1"/>
</dbReference>
<dbReference type="AlphaFoldDB" id="A0A363UL02"/>
<keyword evidence="5" id="KW-1185">Reference proteome</keyword>
<comment type="caution">
    <text evidence="4">The sequence shown here is derived from an EMBL/GenBank/DDBJ whole genome shotgun (WGS) entry which is preliminary data.</text>
</comment>
<feature type="compositionally biased region" description="Low complexity" evidence="1">
    <location>
        <begin position="58"/>
        <end position="71"/>
    </location>
</feature>
<dbReference type="OrthoDB" id="8558195at2"/>
<dbReference type="Gene3D" id="3.30.70.1070">
    <property type="entry name" value="Sporulation related repeat"/>
    <property type="match status" value="1"/>
</dbReference>
<evidence type="ECO:0000259" key="3">
    <source>
        <dbReference type="PROSITE" id="PS51724"/>
    </source>
</evidence>